<dbReference type="AlphaFoldDB" id="M7AVH6"/>
<comment type="subcellular location">
    <subcellularLocation>
        <location evidence="1">Endomembrane system</location>
    </subcellularLocation>
    <subcellularLocation>
        <location evidence="2">Golgi apparatus</location>
    </subcellularLocation>
</comment>
<evidence type="ECO:0000256" key="4">
    <source>
        <dbReference type="ARBA" id="ARBA00023034"/>
    </source>
</evidence>
<sequence length="685" mass="76299">MRLKRPPVAGFCFLLAFSVVAFTSFPLLLPNSYGESDLQFLALAEPHGKVIRPRRLWTNTTASVPQWARSFDHREWEPSPPGTDQERQSSHHPQSARKPKNQPSILRRQNHTLLKAKRKHKGEIRKHNVVVKSSEASSKLQHENIPHRTSGEKKRELNTHFSLKNTGSNVHFYKLTGKKADMKPQMEEAPFFSPSLSNKRGFQEGKPEVALHLKNPFASQPAVAQDRYKPDVQAAGAEPQHSDSIKAFISEADSRQPFRGAAGMQRQTGSYSQEPGEPGDRFWVGVATQLQTSEWCMKTPEDALSAKGEGHLRFGERIPPWFTADDVQKMKWLANSEVVAKTRIPAHGQILRVSLLARQDTSPSDPKRDCSDGLCGLIKRPSDLYEVLAFHLDRVLGLNRSLPAVARKFNSPLLPYKYTNGAARPIIWWVPDIQHLADANNDQNSFAVGWLQYQSLLQQRCGMVDSRAALGIAPCLSVLHTEWAKLALFDFLLQVHDRLDRYCCGFQPDPEEPCMEEMLHEKCRNLAELVLVHILIRGSEPSRLVFIDNAGRPHHPEAKLNFRLLEGIDGGNQLQTSPFGSPLHLHIGRHLENIFSKLSPAGEGDLPLTVFFGFLTGAVKGDRCRLMDSAGGALCTEATVLSVESDRCSSAGTSGSQTMRQDPKVSRNHFNGVTKAGMTLAGADT</sequence>
<feature type="region of interest" description="Disordered" evidence="6">
    <location>
        <begin position="69"/>
        <end position="153"/>
    </location>
</feature>
<evidence type="ECO:0000256" key="1">
    <source>
        <dbReference type="ARBA" id="ARBA00004308"/>
    </source>
</evidence>
<comment type="similarity">
    <text evidence="3">Belongs to the GASK family.</text>
</comment>
<feature type="region of interest" description="Disordered" evidence="6">
    <location>
        <begin position="259"/>
        <end position="278"/>
    </location>
</feature>
<dbReference type="PANTHER" id="PTHR15905">
    <property type="entry name" value="GOLGI-ASSOCIATED KINASE 1B-RELATED"/>
    <property type="match status" value="1"/>
</dbReference>
<organism evidence="7 8">
    <name type="scientific">Chelonia mydas</name>
    <name type="common">Green sea-turtle</name>
    <name type="synonym">Chelonia agassizi</name>
    <dbReference type="NCBI Taxonomy" id="8469"/>
    <lineage>
        <taxon>Eukaryota</taxon>
        <taxon>Metazoa</taxon>
        <taxon>Chordata</taxon>
        <taxon>Craniata</taxon>
        <taxon>Vertebrata</taxon>
        <taxon>Euteleostomi</taxon>
        <taxon>Archelosauria</taxon>
        <taxon>Testudinata</taxon>
        <taxon>Testudines</taxon>
        <taxon>Cryptodira</taxon>
        <taxon>Durocryptodira</taxon>
        <taxon>Americhelydia</taxon>
        <taxon>Chelonioidea</taxon>
        <taxon>Cheloniidae</taxon>
        <taxon>Chelonia</taxon>
    </lineage>
</organism>
<dbReference type="GO" id="GO:0005794">
    <property type="term" value="C:Golgi apparatus"/>
    <property type="evidence" value="ECO:0007669"/>
    <property type="project" value="UniProtKB-SubCell"/>
</dbReference>
<dbReference type="Proteomes" id="UP000031443">
    <property type="component" value="Unassembled WGS sequence"/>
</dbReference>
<keyword evidence="5" id="KW-0472">Membrane</keyword>
<evidence type="ECO:0000256" key="5">
    <source>
        <dbReference type="ARBA" id="ARBA00023136"/>
    </source>
</evidence>
<feature type="compositionally biased region" description="Basic residues" evidence="6">
    <location>
        <begin position="108"/>
        <end position="129"/>
    </location>
</feature>
<protein>
    <recommendedName>
        <fullName evidence="9">Protein FAM198A</fullName>
    </recommendedName>
</protein>
<dbReference type="EMBL" id="KB555793">
    <property type="protein sequence ID" value="EMP29481.1"/>
    <property type="molecule type" value="Genomic_DNA"/>
</dbReference>
<dbReference type="STRING" id="8469.M7AVH6"/>
<proteinExistence type="inferred from homology"/>
<evidence type="ECO:0000256" key="3">
    <source>
        <dbReference type="ARBA" id="ARBA00007691"/>
    </source>
</evidence>
<feature type="region of interest" description="Disordered" evidence="6">
    <location>
        <begin position="650"/>
        <end position="670"/>
    </location>
</feature>
<evidence type="ECO:0000256" key="6">
    <source>
        <dbReference type="SAM" id="MobiDB-lite"/>
    </source>
</evidence>
<keyword evidence="8" id="KW-1185">Reference proteome</keyword>
<feature type="compositionally biased region" description="Basic and acidic residues" evidence="6">
    <location>
        <begin position="140"/>
        <end position="153"/>
    </location>
</feature>
<evidence type="ECO:0000313" key="8">
    <source>
        <dbReference type="Proteomes" id="UP000031443"/>
    </source>
</evidence>
<evidence type="ECO:0000256" key="2">
    <source>
        <dbReference type="ARBA" id="ARBA00004555"/>
    </source>
</evidence>
<accession>M7AVH6</accession>
<reference evidence="8" key="1">
    <citation type="journal article" date="2013" name="Nat. Genet.">
        <title>The draft genomes of soft-shell turtle and green sea turtle yield insights into the development and evolution of the turtle-specific body plan.</title>
        <authorList>
            <person name="Wang Z."/>
            <person name="Pascual-Anaya J."/>
            <person name="Zadissa A."/>
            <person name="Li W."/>
            <person name="Niimura Y."/>
            <person name="Huang Z."/>
            <person name="Li C."/>
            <person name="White S."/>
            <person name="Xiong Z."/>
            <person name="Fang D."/>
            <person name="Wang B."/>
            <person name="Ming Y."/>
            <person name="Chen Y."/>
            <person name="Zheng Y."/>
            <person name="Kuraku S."/>
            <person name="Pignatelli M."/>
            <person name="Herrero J."/>
            <person name="Beal K."/>
            <person name="Nozawa M."/>
            <person name="Li Q."/>
            <person name="Wang J."/>
            <person name="Zhang H."/>
            <person name="Yu L."/>
            <person name="Shigenobu S."/>
            <person name="Wang J."/>
            <person name="Liu J."/>
            <person name="Flicek P."/>
            <person name="Searle S."/>
            <person name="Wang J."/>
            <person name="Kuratani S."/>
            <person name="Yin Y."/>
            <person name="Aken B."/>
            <person name="Zhang G."/>
            <person name="Irie N."/>
        </authorList>
    </citation>
    <scope>NUCLEOTIDE SEQUENCE [LARGE SCALE GENOMIC DNA]</scope>
</reference>
<gene>
    <name evidence="7" type="ORF">UY3_13393</name>
</gene>
<name>M7AVH6_CHEMY</name>
<dbReference type="Pfam" id="PF15051">
    <property type="entry name" value="FAM198"/>
    <property type="match status" value="1"/>
</dbReference>
<dbReference type="eggNOG" id="ENOG502RYY5">
    <property type="taxonomic scope" value="Eukaryota"/>
</dbReference>
<dbReference type="InterPro" id="IPR029207">
    <property type="entry name" value="FAM198"/>
</dbReference>
<evidence type="ECO:0000313" key="7">
    <source>
        <dbReference type="EMBL" id="EMP29481.1"/>
    </source>
</evidence>
<dbReference type="PANTHER" id="PTHR15905:SF5">
    <property type="entry name" value="GOLGI-ASSOCIATED KINASE 1A"/>
    <property type="match status" value="1"/>
</dbReference>
<feature type="compositionally biased region" description="Polar residues" evidence="6">
    <location>
        <begin position="650"/>
        <end position="660"/>
    </location>
</feature>
<keyword evidence="4" id="KW-0333">Golgi apparatus</keyword>
<evidence type="ECO:0008006" key="9">
    <source>
        <dbReference type="Google" id="ProtNLM"/>
    </source>
</evidence>